<dbReference type="EMBL" id="BAAADV010000003">
    <property type="protein sequence ID" value="GAA0673276.1"/>
    <property type="molecule type" value="Genomic_DNA"/>
</dbReference>
<keyword evidence="2" id="KW-1185">Reference proteome</keyword>
<reference evidence="1 2" key="1">
    <citation type="journal article" date="2019" name="Int. J. Syst. Evol. Microbiol.">
        <title>The Global Catalogue of Microorganisms (GCM) 10K type strain sequencing project: providing services to taxonomists for standard genome sequencing and annotation.</title>
        <authorList>
            <consortium name="The Broad Institute Genomics Platform"/>
            <consortium name="The Broad Institute Genome Sequencing Center for Infectious Disease"/>
            <person name="Wu L."/>
            <person name="Ma J."/>
        </authorList>
    </citation>
    <scope>NUCLEOTIDE SEQUENCE [LARGE SCALE GENOMIC DNA]</scope>
    <source>
        <strain evidence="1 2">JCM 16328</strain>
    </source>
</reference>
<accession>A0AAV3TA69</accession>
<name>A0AAV3TA69_9EURY</name>
<comment type="caution">
    <text evidence="1">The sequence shown here is derived from an EMBL/GenBank/DDBJ whole genome shotgun (WGS) entry which is preliminary data.</text>
</comment>
<dbReference type="RefSeq" id="WP_343773890.1">
    <property type="nucleotide sequence ID" value="NZ_BAAADV010000003.1"/>
</dbReference>
<dbReference type="Pfam" id="PF23443">
    <property type="entry name" value="DUF7126"/>
    <property type="match status" value="1"/>
</dbReference>
<dbReference type="AlphaFoldDB" id="A0AAV3TA69"/>
<organism evidence="1 2">
    <name type="scientific">Natronoarchaeum mannanilyticum</name>
    <dbReference type="NCBI Taxonomy" id="926360"/>
    <lineage>
        <taxon>Archaea</taxon>
        <taxon>Methanobacteriati</taxon>
        <taxon>Methanobacteriota</taxon>
        <taxon>Stenosarchaea group</taxon>
        <taxon>Halobacteria</taxon>
        <taxon>Halobacteriales</taxon>
        <taxon>Natronoarchaeaceae</taxon>
    </lineage>
</organism>
<sequence>MKAIVAGPDADDLAGRLGENGVDVTPIEDVATRPKLEEAGAHDADLFVLTDVGQATSIPIVKDLNDGIRAVVYDRNSLPDFVASQTDLAVDPELLGADAVAEELAAE</sequence>
<protein>
    <recommendedName>
        <fullName evidence="3">CTP synthetase</fullName>
    </recommendedName>
</protein>
<evidence type="ECO:0000313" key="2">
    <source>
        <dbReference type="Proteomes" id="UP001500420"/>
    </source>
</evidence>
<dbReference type="InterPro" id="IPR055550">
    <property type="entry name" value="DUF7126"/>
</dbReference>
<evidence type="ECO:0008006" key="3">
    <source>
        <dbReference type="Google" id="ProtNLM"/>
    </source>
</evidence>
<evidence type="ECO:0000313" key="1">
    <source>
        <dbReference type="EMBL" id="GAA0673276.1"/>
    </source>
</evidence>
<proteinExistence type="predicted"/>
<dbReference type="Proteomes" id="UP001500420">
    <property type="component" value="Unassembled WGS sequence"/>
</dbReference>
<gene>
    <name evidence="1" type="ORF">GCM10009020_20330</name>
</gene>